<evidence type="ECO:0008006" key="4">
    <source>
        <dbReference type="Google" id="ProtNLM"/>
    </source>
</evidence>
<dbReference type="STRING" id="1423802.FC56_GL000276"/>
<protein>
    <recommendedName>
        <fullName evidence="4">DUF4355 domain-containing protein</fullName>
    </recommendedName>
</protein>
<feature type="region of interest" description="Disordered" evidence="1">
    <location>
        <begin position="13"/>
        <end position="46"/>
    </location>
</feature>
<dbReference type="PATRIC" id="fig|1423802.4.peg.284"/>
<name>A0A0R2CZG4_9LACO</name>
<dbReference type="Pfam" id="PF14265">
    <property type="entry name" value="DUF4355"/>
    <property type="match status" value="1"/>
</dbReference>
<evidence type="ECO:0000313" key="2">
    <source>
        <dbReference type="EMBL" id="KRM93563.1"/>
    </source>
</evidence>
<accession>A0A0R2CZG4</accession>
<evidence type="ECO:0000313" key="3">
    <source>
        <dbReference type="Proteomes" id="UP000051256"/>
    </source>
</evidence>
<dbReference type="EMBL" id="AYZR01000008">
    <property type="protein sequence ID" value="KRM93563.1"/>
    <property type="molecule type" value="Genomic_DNA"/>
</dbReference>
<keyword evidence="3" id="KW-1185">Reference proteome</keyword>
<proteinExistence type="predicted"/>
<feature type="region of interest" description="Disordered" evidence="1">
    <location>
        <begin position="154"/>
        <end position="186"/>
    </location>
</feature>
<dbReference type="Proteomes" id="UP000051256">
    <property type="component" value="Unassembled WGS sequence"/>
</dbReference>
<evidence type="ECO:0000256" key="1">
    <source>
        <dbReference type="SAM" id="MobiDB-lite"/>
    </source>
</evidence>
<feature type="region of interest" description="Disordered" evidence="1">
    <location>
        <begin position="61"/>
        <end position="91"/>
    </location>
</feature>
<organism evidence="2 3">
    <name type="scientific">Lentilactobacillus senioris DSM 24302 = JCM 17472</name>
    <dbReference type="NCBI Taxonomy" id="1423802"/>
    <lineage>
        <taxon>Bacteria</taxon>
        <taxon>Bacillati</taxon>
        <taxon>Bacillota</taxon>
        <taxon>Bacilli</taxon>
        <taxon>Lactobacillales</taxon>
        <taxon>Lactobacillaceae</taxon>
        <taxon>Lentilactobacillus</taxon>
    </lineage>
</organism>
<sequence length="186" mass="20637">MSLLCYLLLKGGQTMAEDPTITEPEVTDPQPPAGGNPEPKNVDQKELREKLAQLDNLGEKMDKLFEQFNKPDGTQPEPDEPSELEVVKQQLAKQQRKESLGLARSIAKESDLEIDGLESFFVGDNDDATKANVKSFVDYMQAHDEALKKSLTKSTDTGFNTTRSDKIGNPQDFLGSMLDEQFGSQK</sequence>
<dbReference type="AlphaFoldDB" id="A0A0R2CZG4"/>
<dbReference type="InterPro" id="IPR025580">
    <property type="entry name" value="Gp46"/>
</dbReference>
<gene>
    <name evidence="2" type="ORF">FC56_GL000276</name>
</gene>
<reference evidence="2 3" key="1">
    <citation type="journal article" date="2015" name="Genome Announc.">
        <title>Expanding the biotechnology potential of lactobacilli through comparative genomics of 213 strains and associated genera.</title>
        <authorList>
            <person name="Sun Z."/>
            <person name="Harris H.M."/>
            <person name="McCann A."/>
            <person name="Guo C."/>
            <person name="Argimon S."/>
            <person name="Zhang W."/>
            <person name="Yang X."/>
            <person name="Jeffery I.B."/>
            <person name="Cooney J.C."/>
            <person name="Kagawa T.F."/>
            <person name="Liu W."/>
            <person name="Song Y."/>
            <person name="Salvetti E."/>
            <person name="Wrobel A."/>
            <person name="Rasinkangas P."/>
            <person name="Parkhill J."/>
            <person name="Rea M.C."/>
            <person name="O'Sullivan O."/>
            <person name="Ritari J."/>
            <person name="Douillard F.P."/>
            <person name="Paul Ross R."/>
            <person name="Yang R."/>
            <person name="Briner A.E."/>
            <person name="Felis G.E."/>
            <person name="de Vos W.M."/>
            <person name="Barrangou R."/>
            <person name="Klaenhammer T.R."/>
            <person name="Caufield P.W."/>
            <person name="Cui Y."/>
            <person name="Zhang H."/>
            <person name="O'Toole P.W."/>
        </authorList>
    </citation>
    <scope>NUCLEOTIDE SEQUENCE [LARGE SCALE GENOMIC DNA]</scope>
    <source>
        <strain evidence="2 3">DSM 24302</strain>
    </source>
</reference>
<comment type="caution">
    <text evidence="2">The sequence shown here is derived from an EMBL/GenBank/DDBJ whole genome shotgun (WGS) entry which is preliminary data.</text>
</comment>